<dbReference type="NCBIfam" id="NF038402">
    <property type="entry name" value="TroA_like"/>
    <property type="match status" value="1"/>
</dbReference>
<proteinExistence type="inferred from homology"/>
<dbReference type="EMBL" id="CP078093">
    <property type="protein sequence ID" value="QXM07381.1"/>
    <property type="molecule type" value="Genomic_DNA"/>
</dbReference>
<comment type="similarity">
    <text evidence="1">Belongs to the bacterial solute-binding protein 8 family.</text>
</comment>
<dbReference type="Proteomes" id="UP000886818">
    <property type="component" value="Chromosome"/>
</dbReference>
<keyword evidence="2" id="KW-0732">Signal</keyword>
<dbReference type="Pfam" id="PF01497">
    <property type="entry name" value="Peripla_BP_2"/>
    <property type="match status" value="1"/>
</dbReference>
<dbReference type="RefSeq" id="WP_218284065.1">
    <property type="nucleotide sequence ID" value="NZ_CP078093.1"/>
</dbReference>
<gene>
    <name evidence="4" type="ORF">KVH43_03780</name>
</gene>
<dbReference type="InterPro" id="IPR054828">
    <property type="entry name" value="Vit_B12_bind_prot"/>
</dbReference>
<dbReference type="PANTHER" id="PTHR30535">
    <property type="entry name" value="VITAMIN B12-BINDING PROTEIN"/>
    <property type="match status" value="1"/>
</dbReference>
<dbReference type="PANTHER" id="PTHR30535:SF34">
    <property type="entry name" value="MOLYBDATE-BINDING PROTEIN MOLA"/>
    <property type="match status" value="1"/>
</dbReference>
<dbReference type="InterPro" id="IPR050902">
    <property type="entry name" value="ABC_Transporter_SBP"/>
</dbReference>
<reference evidence="4" key="1">
    <citation type="submission" date="2021-07" db="EMBL/GenBank/DDBJ databases">
        <title>Complete genome sequence of Crassaminicella sp. 143-21, isolated from a deep-sea hydrothermal vent.</title>
        <authorList>
            <person name="Li X."/>
        </authorList>
    </citation>
    <scope>NUCLEOTIDE SEQUENCE</scope>
    <source>
        <strain evidence="4">143-21</strain>
    </source>
</reference>
<keyword evidence="5" id="KW-1185">Reference proteome</keyword>
<evidence type="ECO:0000313" key="5">
    <source>
        <dbReference type="Proteomes" id="UP000886818"/>
    </source>
</evidence>
<dbReference type="CDD" id="cd01143">
    <property type="entry name" value="YvrC"/>
    <property type="match status" value="1"/>
</dbReference>
<feature type="domain" description="Fe/B12 periplasmic-binding" evidence="3">
    <location>
        <begin position="51"/>
        <end position="299"/>
    </location>
</feature>
<evidence type="ECO:0000256" key="1">
    <source>
        <dbReference type="ARBA" id="ARBA00008814"/>
    </source>
</evidence>
<accession>A0ABX8REZ7</accession>
<dbReference type="PROSITE" id="PS50983">
    <property type="entry name" value="FE_B12_PBP"/>
    <property type="match status" value="1"/>
</dbReference>
<evidence type="ECO:0000259" key="3">
    <source>
        <dbReference type="PROSITE" id="PS50983"/>
    </source>
</evidence>
<evidence type="ECO:0000313" key="4">
    <source>
        <dbReference type="EMBL" id="QXM07381.1"/>
    </source>
</evidence>
<organism evidence="4 5">
    <name type="scientific">Crassaminicella indica</name>
    <dbReference type="NCBI Taxonomy" id="2855394"/>
    <lineage>
        <taxon>Bacteria</taxon>
        <taxon>Bacillati</taxon>
        <taxon>Bacillota</taxon>
        <taxon>Clostridia</taxon>
        <taxon>Eubacteriales</taxon>
        <taxon>Clostridiaceae</taxon>
        <taxon>Crassaminicella</taxon>
    </lineage>
</organism>
<dbReference type="InterPro" id="IPR002491">
    <property type="entry name" value="ABC_transptr_periplasmic_BD"/>
</dbReference>
<protein>
    <submittedName>
        <fullName evidence="4">ABC transporter substrate-binding protein</fullName>
    </submittedName>
</protein>
<name>A0ABX8REZ7_9CLOT</name>
<evidence type="ECO:0000256" key="2">
    <source>
        <dbReference type="ARBA" id="ARBA00022729"/>
    </source>
</evidence>
<sequence length="301" mass="33488">MIIISIILFCSCAKTNEKVEEQKEAEKKGQYPLTIVDSYNREVIIESEPKRVVSIAPNITETIFALGAGEKLVGRTDYCDYPEKVKSIASIGSLMEPNIEKIVALKPDLVVASTHFKEDVLNKLEELNVKVIVLYGEESFEGAYAIIGKLGKVLNAQEASEKIISSMKDQVKNVIDKVKNAERPEVYYVVSYGAGGDYTAGEGTFIDKMINLAGGKNAARDTTGWKYSLEKLIEKDPDILICSKYYDAKKGIMNTNGYKDLTAVKEGRLFEIDNNLLDRQGPRLADGLYELAKIIHPELFK</sequence>